<dbReference type="SUPFAM" id="SSF48726">
    <property type="entry name" value="Immunoglobulin"/>
    <property type="match status" value="2"/>
</dbReference>
<feature type="chain" id="PRO_5016242306" description="Ig-like domain-containing protein" evidence="3">
    <location>
        <begin position="20"/>
        <end position="748"/>
    </location>
</feature>
<dbReference type="Proteomes" id="UP000250572">
    <property type="component" value="Unassembled WGS sequence"/>
</dbReference>
<feature type="domain" description="Ig-like" evidence="4">
    <location>
        <begin position="155"/>
        <end position="260"/>
    </location>
</feature>
<dbReference type="PROSITE" id="PS00290">
    <property type="entry name" value="IG_MHC"/>
    <property type="match status" value="1"/>
</dbReference>
<dbReference type="Pfam" id="PF07654">
    <property type="entry name" value="C1-set"/>
    <property type="match status" value="1"/>
</dbReference>
<organism evidence="5 6">
    <name type="scientific">Gambusia affinis</name>
    <name type="common">Western mosquitofish</name>
    <name type="synonym">Heterandria affinis</name>
    <dbReference type="NCBI Taxonomy" id="33528"/>
    <lineage>
        <taxon>Eukaryota</taxon>
        <taxon>Metazoa</taxon>
        <taxon>Chordata</taxon>
        <taxon>Craniata</taxon>
        <taxon>Vertebrata</taxon>
        <taxon>Euteleostomi</taxon>
        <taxon>Actinopterygii</taxon>
        <taxon>Neopterygii</taxon>
        <taxon>Teleostei</taxon>
        <taxon>Neoteleostei</taxon>
        <taxon>Acanthomorphata</taxon>
        <taxon>Ovalentaria</taxon>
        <taxon>Atherinomorphae</taxon>
        <taxon>Cyprinodontiformes</taxon>
        <taxon>Poeciliidae</taxon>
        <taxon>Poeciliinae</taxon>
        <taxon>Gambusia</taxon>
    </lineage>
</organism>
<sequence>MGLLLEFFLFSFITTGVHCVHQIQWLPCQFTDEHVSLNNEGHVETQLINRQAMLQFGQKGDAPVNPHAITFLITGSKLDLRRYLDGVEAEQLECELRRYSTEGIHIHWPSQEAKDYNRWFTCTLKQDKGLFTVTGFLRHPSNEPPPGQQDYRSWPPIADSEILTTSVAMVTKTQTPSVKATLGSQQRLHCQFGVDHRGANITVEWHWQQRGERTKLFSHSSRTGQIQGSGVGKKALAGGDATYTLPFTKMSSEGTYICSVLVNPLFGKQDVVLHIEEPPRVSLNVGPVLSVLDGAEHKVVCEAENYYPLDVEIKWYEQDPAASGQRVGAPLPKMLQNILLSSHKHNQDMTYSLSGFFYLKASLEASGRQFTCSVSHKSLRMPIKKSFILQVEEPTSWTFYLMVLFILAFLLVVLVVMLSALHTAMKKSKRAAELCIASITEIKAKSSVERLSEGSLDSVEQSHGFRDIIESQNTCTVIQRSESCVWIQSDFTGIFQEFSSALWLRLGTGHHLEGVCPHVSQDVLQFVSELGHSCCHVLKVPQRTGLLLNLLNPKHLSFLLRSDPLLRIRASFLEETNQLSEDLLRILHCFISRDTGVPHLLLEPLQLLLLVLDFLPDLLSILLKLLLPLCPLSCSRSRFMAFVFIHGAQDADALLISATENLHHLIVTRTDVLQELLGGLHQLVFLQWSGAVVRLEVVLTVRSQTVETGPDGLPLPTRAHVTGHIFRSSRISRISLKSSLLQLLHQSC</sequence>
<evidence type="ECO:0000256" key="3">
    <source>
        <dbReference type="SAM" id="SignalP"/>
    </source>
</evidence>
<keyword evidence="6" id="KW-1185">Reference proteome</keyword>
<name>A0A315VAU5_GAMAF</name>
<dbReference type="PROSITE" id="PS50835">
    <property type="entry name" value="IG_LIKE"/>
    <property type="match status" value="2"/>
</dbReference>
<keyword evidence="2" id="KW-1133">Transmembrane helix</keyword>
<dbReference type="InterPro" id="IPR036179">
    <property type="entry name" value="Ig-like_dom_sf"/>
</dbReference>
<accession>A0A315VAU5</accession>
<dbReference type="InterPro" id="IPR007110">
    <property type="entry name" value="Ig-like_dom"/>
</dbReference>
<feature type="domain" description="Ig-like" evidence="4">
    <location>
        <begin position="279"/>
        <end position="388"/>
    </location>
</feature>
<dbReference type="AlphaFoldDB" id="A0A315VAU5"/>
<dbReference type="InterPro" id="IPR003597">
    <property type="entry name" value="Ig_C1-set"/>
</dbReference>
<reference evidence="5 6" key="1">
    <citation type="journal article" date="2018" name="G3 (Bethesda)">
        <title>A High-Quality Reference Genome for the Invasive Mosquitofish Gambusia affinis Using a Chicago Library.</title>
        <authorList>
            <person name="Hoffberg S.L."/>
            <person name="Troendle N.J."/>
            <person name="Glenn T.C."/>
            <person name="Mahmud O."/>
            <person name="Louha S."/>
            <person name="Chalopin D."/>
            <person name="Bennetzen J.L."/>
            <person name="Mauricio R."/>
        </authorList>
    </citation>
    <scope>NUCLEOTIDE SEQUENCE [LARGE SCALE GENOMIC DNA]</scope>
    <source>
        <strain evidence="5">NE01/NJP1002.9</strain>
        <tissue evidence="5">Muscle</tissue>
    </source>
</reference>
<feature type="signal peptide" evidence="3">
    <location>
        <begin position="1"/>
        <end position="19"/>
    </location>
</feature>
<dbReference type="InterPro" id="IPR050380">
    <property type="entry name" value="Immune_Resp_Modulators"/>
</dbReference>
<dbReference type="PANTHER" id="PTHR23411">
    <property type="entry name" value="TAPASIN"/>
    <property type="match status" value="1"/>
</dbReference>
<dbReference type="InterPro" id="IPR003006">
    <property type="entry name" value="Ig/MHC_CS"/>
</dbReference>
<keyword evidence="3" id="KW-0732">Signal</keyword>
<dbReference type="Gene3D" id="2.60.40.10">
    <property type="entry name" value="Immunoglobulins"/>
    <property type="match status" value="2"/>
</dbReference>
<evidence type="ECO:0000313" key="5">
    <source>
        <dbReference type="EMBL" id="PWA20485.1"/>
    </source>
</evidence>
<evidence type="ECO:0000259" key="4">
    <source>
        <dbReference type="PROSITE" id="PS50835"/>
    </source>
</evidence>
<keyword evidence="1" id="KW-0393">Immunoglobulin domain</keyword>
<keyword evidence="2" id="KW-0472">Membrane</keyword>
<protein>
    <recommendedName>
        <fullName evidence="4">Ig-like domain-containing protein</fullName>
    </recommendedName>
</protein>
<keyword evidence="2" id="KW-0812">Transmembrane</keyword>
<gene>
    <name evidence="5" type="ORF">CCH79_00003525</name>
</gene>
<dbReference type="InterPro" id="IPR013783">
    <property type="entry name" value="Ig-like_fold"/>
</dbReference>
<evidence type="ECO:0000256" key="1">
    <source>
        <dbReference type="ARBA" id="ARBA00023319"/>
    </source>
</evidence>
<feature type="transmembrane region" description="Helical" evidence="2">
    <location>
        <begin position="397"/>
        <end position="421"/>
    </location>
</feature>
<dbReference type="STRING" id="33528.ENSGAFP00000019360"/>
<evidence type="ECO:0000256" key="2">
    <source>
        <dbReference type="SAM" id="Phobius"/>
    </source>
</evidence>
<dbReference type="EMBL" id="NHOQ01001971">
    <property type="protein sequence ID" value="PWA20485.1"/>
    <property type="molecule type" value="Genomic_DNA"/>
</dbReference>
<comment type="caution">
    <text evidence="5">The sequence shown here is derived from an EMBL/GenBank/DDBJ whole genome shotgun (WGS) entry which is preliminary data.</text>
</comment>
<proteinExistence type="predicted"/>
<evidence type="ECO:0000313" key="6">
    <source>
        <dbReference type="Proteomes" id="UP000250572"/>
    </source>
</evidence>